<comment type="caution">
    <text evidence="2">The sequence shown here is derived from an EMBL/GenBank/DDBJ whole genome shotgun (WGS) entry which is preliminary data.</text>
</comment>
<keyword evidence="3" id="KW-1185">Reference proteome</keyword>
<organism evidence="2 3">
    <name type="scientific">Cohnella terricola</name>
    <dbReference type="NCBI Taxonomy" id="1289167"/>
    <lineage>
        <taxon>Bacteria</taxon>
        <taxon>Bacillati</taxon>
        <taxon>Bacillota</taxon>
        <taxon>Bacilli</taxon>
        <taxon>Bacillales</taxon>
        <taxon>Paenibacillaceae</taxon>
        <taxon>Cohnella</taxon>
    </lineage>
</organism>
<evidence type="ECO:0000313" key="2">
    <source>
        <dbReference type="EMBL" id="TVX97999.1"/>
    </source>
</evidence>
<dbReference type="RefSeq" id="WP_144704602.1">
    <property type="nucleotide sequence ID" value="NZ_VNJJ01000010.1"/>
</dbReference>
<sequence>MQRKLLPILVVAALIEIWGIYMMGRWIGGFWTFLLLLATFALGAYLIQTEGRKVWQQAKTQMQSGQPPGHALLEGLCVLVGGILLMVPGFISDLVGITMILPFTRPIYKLFMYRWLERLVRGGRFTIYRGPHR</sequence>
<feature type="transmembrane region" description="Helical" evidence="1">
    <location>
        <begin position="5"/>
        <end position="24"/>
    </location>
</feature>
<dbReference type="PANTHER" id="PTHR35335:SF1">
    <property type="entry name" value="UPF0716 PROTEIN FXSA"/>
    <property type="match status" value="1"/>
</dbReference>
<evidence type="ECO:0000256" key="1">
    <source>
        <dbReference type="SAM" id="Phobius"/>
    </source>
</evidence>
<dbReference type="InterPro" id="IPR007313">
    <property type="entry name" value="FxsA"/>
</dbReference>
<proteinExistence type="predicted"/>
<dbReference type="GO" id="GO:0016020">
    <property type="term" value="C:membrane"/>
    <property type="evidence" value="ECO:0007669"/>
    <property type="project" value="InterPro"/>
</dbReference>
<reference evidence="2 3" key="1">
    <citation type="submission" date="2019-07" db="EMBL/GenBank/DDBJ databases">
        <authorList>
            <person name="Kim J."/>
        </authorList>
    </citation>
    <scope>NUCLEOTIDE SEQUENCE [LARGE SCALE GENOMIC DNA]</scope>
    <source>
        <strain evidence="2 3">G13</strain>
    </source>
</reference>
<dbReference type="AlphaFoldDB" id="A0A559JDQ2"/>
<name>A0A559JDQ2_9BACL</name>
<gene>
    <name evidence="2" type="ORF">FPZ45_17290</name>
</gene>
<dbReference type="Proteomes" id="UP000316330">
    <property type="component" value="Unassembled WGS sequence"/>
</dbReference>
<accession>A0A559JDQ2</accession>
<evidence type="ECO:0000313" key="3">
    <source>
        <dbReference type="Proteomes" id="UP000316330"/>
    </source>
</evidence>
<dbReference type="NCBIfam" id="NF008528">
    <property type="entry name" value="PRK11463.1-2"/>
    <property type="match status" value="1"/>
</dbReference>
<dbReference type="PANTHER" id="PTHR35335">
    <property type="entry name" value="UPF0716 PROTEIN FXSA"/>
    <property type="match status" value="1"/>
</dbReference>
<feature type="transmembrane region" description="Helical" evidence="1">
    <location>
        <begin position="69"/>
        <end position="91"/>
    </location>
</feature>
<keyword evidence="1" id="KW-0812">Transmembrane</keyword>
<dbReference type="Pfam" id="PF04186">
    <property type="entry name" value="FxsA"/>
    <property type="match status" value="1"/>
</dbReference>
<keyword evidence="1" id="KW-0472">Membrane</keyword>
<dbReference type="OrthoDB" id="9792788at2"/>
<keyword evidence="1" id="KW-1133">Transmembrane helix</keyword>
<feature type="transmembrane region" description="Helical" evidence="1">
    <location>
        <begin position="30"/>
        <end position="48"/>
    </location>
</feature>
<dbReference type="EMBL" id="VNJJ01000010">
    <property type="protein sequence ID" value="TVX97999.1"/>
    <property type="molecule type" value="Genomic_DNA"/>
</dbReference>
<protein>
    <submittedName>
        <fullName evidence="2">FxsA family protein</fullName>
    </submittedName>
</protein>